<evidence type="ECO:0000259" key="1">
    <source>
        <dbReference type="Pfam" id="PF14779"/>
    </source>
</evidence>
<comment type="caution">
    <text evidence="3">The sequence shown here is derived from an EMBL/GenBank/DDBJ whole genome shotgun (WGS) entry which is preliminary data.</text>
</comment>
<protein>
    <recommendedName>
        <fullName evidence="5">Bardet-Biedl syndrome 1</fullName>
    </recommendedName>
</protein>
<dbReference type="GO" id="GO:0061512">
    <property type="term" value="P:protein localization to cilium"/>
    <property type="evidence" value="ECO:0007669"/>
    <property type="project" value="TreeGrafter"/>
</dbReference>
<proteinExistence type="predicted"/>
<dbReference type="Pfam" id="PF23304">
    <property type="entry name" value="GAE_BBS1"/>
    <property type="match status" value="1"/>
</dbReference>
<dbReference type="InterPro" id="IPR028784">
    <property type="entry name" value="BBS1"/>
</dbReference>
<dbReference type="Pfam" id="PF14779">
    <property type="entry name" value="BBS1"/>
    <property type="match status" value="1"/>
</dbReference>
<dbReference type="PROSITE" id="PS51257">
    <property type="entry name" value="PROKAR_LIPOPROTEIN"/>
    <property type="match status" value="1"/>
</dbReference>
<dbReference type="Proteomes" id="UP001445076">
    <property type="component" value="Unassembled WGS sequence"/>
</dbReference>
<feature type="domain" description="Bardet-Biedl syndrome 1 protein GAE" evidence="2">
    <location>
        <begin position="396"/>
        <end position="498"/>
    </location>
</feature>
<evidence type="ECO:0000259" key="2">
    <source>
        <dbReference type="Pfam" id="PF23304"/>
    </source>
</evidence>
<dbReference type="PANTHER" id="PTHR20870:SF0">
    <property type="entry name" value="BARDET-BIEDL SYNDROME 1 PROTEIN"/>
    <property type="match status" value="1"/>
</dbReference>
<feature type="domain" description="Bardet-Biedl syndrome 1 N-terminal" evidence="1">
    <location>
        <begin position="8"/>
        <end position="243"/>
    </location>
</feature>
<dbReference type="InterPro" id="IPR032728">
    <property type="entry name" value="BBS1_N"/>
</dbReference>
<dbReference type="GO" id="GO:0005813">
    <property type="term" value="C:centrosome"/>
    <property type="evidence" value="ECO:0007669"/>
    <property type="project" value="TreeGrafter"/>
</dbReference>
<evidence type="ECO:0000313" key="3">
    <source>
        <dbReference type="EMBL" id="KAK8730469.1"/>
    </source>
</evidence>
<reference evidence="3 4" key="1">
    <citation type="journal article" date="2024" name="BMC Genomics">
        <title>Genome assembly of redclaw crayfish (Cherax quadricarinatus) provides insights into its immune adaptation and hypoxia tolerance.</title>
        <authorList>
            <person name="Liu Z."/>
            <person name="Zheng J."/>
            <person name="Li H."/>
            <person name="Fang K."/>
            <person name="Wang S."/>
            <person name="He J."/>
            <person name="Zhou D."/>
            <person name="Weng S."/>
            <person name="Chi M."/>
            <person name="Gu Z."/>
            <person name="He J."/>
            <person name="Li F."/>
            <person name="Wang M."/>
        </authorList>
    </citation>
    <scope>NUCLEOTIDE SEQUENCE [LARGE SCALE GENOMIC DNA]</scope>
    <source>
        <strain evidence="3">ZL_2023a</strain>
    </source>
</reference>
<dbReference type="AlphaFoldDB" id="A0AAW0WXK5"/>
<dbReference type="InterPro" id="IPR056419">
    <property type="entry name" value="GAE_BBS1"/>
</dbReference>
<dbReference type="GO" id="GO:0034464">
    <property type="term" value="C:BBSome"/>
    <property type="evidence" value="ECO:0007669"/>
    <property type="project" value="InterPro"/>
</dbReference>
<dbReference type="GO" id="GO:0005930">
    <property type="term" value="C:axoneme"/>
    <property type="evidence" value="ECO:0007669"/>
    <property type="project" value="TreeGrafter"/>
</dbReference>
<name>A0AAW0WXK5_CHEQU</name>
<dbReference type="EMBL" id="JARKIK010000064">
    <property type="protein sequence ID" value="KAK8730469.1"/>
    <property type="molecule type" value="Genomic_DNA"/>
</dbReference>
<evidence type="ECO:0008006" key="5">
    <source>
        <dbReference type="Google" id="ProtNLM"/>
    </source>
</evidence>
<dbReference type="GO" id="GO:0005113">
    <property type="term" value="F:patched binding"/>
    <property type="evidence" value="ECO:0007669"/>
    <property type="project" value="TreeGrafter"/>
</dbReference>
<evidence type="ECO:0000313" key="4">
    <source>
        <dbReference type="Proteomes" id="UP001445076"/>
    </source>
</evidence>
<organism evidence="3 4">
    <name type="scientific">Cherax quadricarinatus</name>
    <name type="common">Australian red claw crayfish</name>
    <dbReference type="NCBI Taxonomy" id="27406"/>
    <lineage>
        <taxon>Eukaryota</taxon>
        <taxon>Metazoa</taxon>
        <taxon>Ecdysozoa</taxon>
        <taxon>Arthropoda</taxon>
        <taxon>Crustacea</taxon>
        <taxon>Multicrustacea</taxon>
        <taxon>Malacostraca</taxon>
        <taxon>Eumalacostraca</taxon>
        <taxon>Eucarida</taxon>
        <taxon>Decapoda</taxon>
        <taxon>Pleocyemata</taxon>
        <taxon>Astacidea</taxon>
        <taxon>Parastacoidea</taxon>
        <taxon>Parastacidae</taxon>
        <taxon>Cherax</taxon>
    </lineage>
</organism>
<dbReference type="GO" id="GO:1905515">
    <property type="term" value="P:non-motile cilium assembly"/>
    <property type="evidence" value="ECO:0007669"/>
    <property type="project" value="InterPro"/>
</dbReference>
<gene>
    <name evidence="3" type="ORF">OTU49_008021</name>
</gene>
<accession>A0AAW0WXK5</accession>
<dbReference type="GO" id="GO:0005119">
    <property type="term" value="F:smoothened binding"/>
    <property type="evidence" value="ECO:0007669"/>
    <property type="project" value="TreeGrafter"/>
</dbReference>
<keyword evidence="4" id="KW-1185">Reference proteome</keyword>
<sequence length="503" mass="56037">MMTENERWLTAHHDPLAALYTFSACMALADLHGDGESKLIIADLGTGAYNMKLKVYKGTSLMSENTLIDLPTGVITFHMDTTEPRVPAVAVASGSYIYIYKNLRPYFKFTLPTLEVNSAEFDAWSQARDELLDVSMLYEILDSLRQEVGECGLTTRSQRFLMCPDHASQATFLNQHKGFILKRQTVVTCFATLKKSHAEDDAISCLVLGTESANIFILDPEAFTILNSGKRLWSLKLPAAITCVETLEIRTLGLTLTALGMADNRVMIYRDKHLVDTIYTEDRISAMKFGRFGREDNTLVLVMKGGGLLVKILKRTARFEIEEAQGSSHALAVKLNIPKKTKLFVDQTMRERENCVLMHRVFQHDLYRLRLNTARAYVQSLETSSNPVSLSQTEPLKLSAQVLGLGPTFKLRVELQNTSSTSPSLQLAVIFHCDDRIYSVNKSYIQIPILIPGVIHVAETLVTCISELGISDTVRVFVVKGKASRPLLTAVISMPVAEIFMGS</sequence>
<dbReference type="PANTHER" id="PTHR20870">
    <property type="entry name" value="BARDET-BIEDL SYNDROME 1 PROTEIN"/>
    <property type="match status" value="1"/>
</dbReference>